<evidence type="ECO:0000313" key="7">
    <source>
        <dbReference type="EMBL" id="KAK2161879.1"/>
    </source>
</evidence>
<dbReference type="GO" id="GO:0005778">
    <property type="term" value="C:peroxisomal membrane"/>
    <property type="evidence" value="ECO:0007669"/>
    <property type="project" value="TreeGrafter"/>
</dbReference>
<organism evidence="7 8">
    <name type="scientific">Paralvinella palmiformis</name>
    <dbReference type="NCBI Taxonomy" id="53620"/>
    <lineage>
        <taxon>Eukaryota</taxon>
        <taxon>Metazoa</taxon>
        <taxon>Spiralia</taxon>
        <taxon>Lophotrochozoa</taxon>
        <taxon>Annelida</taxon>
        <taxon>Polychaeta</taxon>
        <taxon>Sedentaria</taxon>
        <taxon>Canalipalpata</taxon>
        <taxon>Terebellida</taxon>
        <taxon>Terebelliformia</taxon>
        <taxon>Alvinellidae</taxon>
        <taxon>Paralvinella</taxon>
    </lineage>
</organism>
<gene>
    <name evidence="7" type="ORF">LSH36_108g04028</name>
</gene>
<comment type="caution">
    <text evidence="7">The sequence shown here is derived from an EMBL/GenBank/DDBJ whole genome shotgun (WGS) entry which is preliminary data.</text>
</comment>
<dbReference type="Pfam" id="PF04117">
    <property type="entry name" value="Mpv17_PMP22"/>
    <property type="match status" value="1"/>
</dbReference>
<name>A0AAD9JZE8_9ANNE</name>
<dbReference type="Proteomes" id="UP001208570">
    <property type="component" value="Unassembled WGS sequence"/>
</dbReference>
<keyword evidence="8" id="KW-1185">Reference proteome</keyword>
<comment type="similarity">
    <text evidence="2 6">Belongs to the peroxisomal membrane protein PXMP2/4 family.</text>
</comment>
<evidence type="ECO:0000256" key="4">
    <source>
        <dbReference type="ARBA" id="ARBA00022989"/>
    </source>
</evidence>
<evidence type="ECO:0008006" key="9">
    <source>
        <dbReference type="Google" id="ProtNLM"/>
    </source>
</evidence>
<reference evidence="7" key="1">
    <citation type="journal article" date="2023" name="Mol. Biol. Evol.">
        <title>Third-Generation Sequencing Reveals the Adaptive Role of the Epigenome in Three Deep-Sea Polychaetes.</title>
        <authorList>
            <person name="Perez M."/>
            <person name="Aroh O."/>
            <person name="Sun Y."/>
            <person name="Lan Y."/>
            <person name="Juniper S.K."/>
            <person name="Young C.R."/>
            <person name="Angers B."/>
            <person name="Qian P.Y."/>
        </authorList>
    </citation>
    <scope>NUCLEOTIDE SEQUENCE</scope>
    <source>
        <strain evidence="7">P08H-3</strain>
    </source>
</reference>
<dbReference type="PANTHER" id="PTHR11266">
    <property type="entry name" value="PEROXISOMAL MEMBRANE PROTEIN 2, PXMP2 MPV17"/>
    <property type="match status" value="1"/>
</dbReference>
<keyword evidence="4 6" id="KW-1133">Transmembrane helix</keyword>
<proteinExistence type="inferred from homology"/>
<sequence length="102" mass="12239">MDKVVPSSQKYSNLRRIILDRLIFAPPFLLIYFYLVAIFEGQSSNEALKKIQQFFWPMLVMNWKIWTPLQYININYVPREYRVLFANLVSLGWTIYAAKTRK</sequence>
<feature type="transmembrane region" description="Helical" evidence="6">
    <location>
        <begin position="21"/>
        <end position="39"/>
    </location>
</feature>
<evidence type="ECO:0000256" key="2">
    <source>
        <dbReference type="ARBA" id="ARBA00006824"/>
    </source>
</evidence>
<keyword evidence="3 6" id="KW-0812">Transmembrane</keyword>
<evidence type="ECO:0000256" key="5">
    <source>
        <dbReference type="ARBA" id="ARBA00023136"/>
    </source>
</evidence>
<comment type="caution">
    <text evidence="6">Lacks conserved residue(s) required for the propagation of feature annotation.</text>
</comment>
<dbReference type="PANTHER" id="PTHR11266:SF80">
    <property type="entry name" value="PEROXISOMAL MEMBRANE PROTEIN 2"/>
    <property type="match status" value="1"/>
</dbReference>
<evidence type="ECO:0000256" key="1">
    <source>
        <dbReference type="ARBA" id="ARBA00004141"/>
    </source>
</evidence>
<dbReference type="InterPro" id="IPR007248">
    <property type="entry name" value="Mpv17_PMP22"/>
</dbReference>
<dbReference type="EMBL" id="JAODUP010000108">
    <property type="protein sequence ID" value="KAK2161879.1"/>
    <property type="molecule type" value="Genomic_DNA"/>
</dbReference>
<accession>A0AAD9JZE8</accession>
<dbReference type="AlphaFoldDB" id="A0AAD9JZE8"/>
<evidence type="ECO:0000256" key="6">
    <source>
        <dbReference type="RuleBase" id="RU363053"/>
    </source>
</evidence>
<protein>
    <recommendedName>
        <fullName evidence="9">Peroxisomal membrane protein 2</fullName>
    </recommendedName>
</protein>
<evidence type="ECO:0000313" key="8">
    <source>
        <dbReference type="Proteomes" id="UP001208570"/>
    </source>
</evidence>
<comment type="subcellular location">
    <subcellularLocation>
        <location evidence="1">Membrane</location>
        <topology evidence="1">Multi-pass membrane protein</topology>
    </subcellularLocation>
</comment>
<evidence type="ECO:0000256" key="3">
    <source>
        <dbReference type="ARBA" id="ARBA00022692"/>
    </source>
</evidence>
<keyword evidence="5 6" id="KW-0472">Membrane</keyword>